<dbReference type="InterPro" id="IPR011004">
    <property type="entry name" value="Trimer_LpxA-like_sf"/>
</dbReference>
<evidence type="ECO:0000313" key="1">
    <source>
        <dbReference type="EMBL" id="RAI83731.1"/>
    </source>
</evidence>
<keyword evidence="1" id="KW-0808">Transferase</keyword>
<name>A0A327NWL1_9BACT</name>
<reference evidence="1 2" key="1">
    <citation type="submission" date="2018-06" db="EMBL/GenBank/DDBJ databases">
        <title>Genomic Encyclopedia of Archaeal and Bacterial Type Strains, Phase II (KMG-II): from individual species to whole genera.</title>
        <authorList>
            <person name="Goeker M."/>
        </authorList>
    </citation>
    <scope>NUCLEOTIDE SEQUENCE [LARGE SCALE GENOMIC DNA]</scope>
    <source>
        <strain evidence="1 2">DSM 23446</strain>
    </source>
</reference>
<dbReference type="Pfam" id="PF00132">
    <property type="entry name" value="Hexapep"/>
    <property type="match status" value="2"/>
</dbReference>
<dbReference type="PANTHER" id="PTHR13061">
    <property type="entry name" value="DYNACTIN SUBUNIT P25"/>
    <property type="match status" value="1"/>
</dbReference>
<dbReference type="GO" id="GO:0016740">
    <property type="term" value="F:transferase activity"/>
    <property type="evidence" value="ECO:0007669"/>
    <property type="project" value="UniProtKB-KW"/>
</dbReference>
<dbReference type="EMBL" id="QLLK01000022">
    <property type="protein sequence ID" value="RAI83731.1"/>
    <property type="molecule type" value="Genomic_DNA"/>
</dbReference>
<gene>
    <name evidence="1" type="ORF">LV83_04208</name>
</gene>
<dbReference type="InterPro" id="IPR047324">
    <property type="entry name" value="LbH_gamma_CA-like"/>
</dbReference>
<protein>
    <submittedName>
        <fullName evidence="1">Carbonic anhydrase/acetyltransferase-like protein (Isoleucine patch superfamily)</fullName>
    </submittedName>
</protein>
<evidence type="ECO:0000313" key="2">
    <source>
        <dbReference type="Proteomes" id="UP000249610"/>
    </source>
</evidence>
<proteinExistence type="predicted"/>
<dbReference type="InterPro" id="IPR001451">
    <property type="entry name" value="Hexapep"/>
</dbReference>
<dbReference type="InterPro" id="IPR050484">
    <property type="entry name" value="Transf_Hexapept/Carb_Anhydrase"/>
</dbReference>
<organism evidence="1 2">
    <name type="scientific">Algoriphagus yeomjeoni</name>
    <dbReference type="NCBI Taxonomy" id="291403"/>
    <lineage>
        <taxon>Bacteria</taxon>
        <taxon>Pseudomonadati</taxon>
        <taxon>Bacteroidota</taxon>
        <taxon>Cytophagia</taxon>
        <taxon>Cytophagales</taxon>
        <taxon>Cyclobacteriaceae</taxon>
        <taxon>Algoriphagus</taxon>
    </lineage>
</organism>
<accession>A0A327NWL1</accession>
<dbReference type="CDD" id="cd04645">
    <property type="entry name" value="LbH_gamma_CA_like"/>
    <property type="match status" value="1"/>
</dbReference>
<dbReference type="PANTHER" id="PTHR13061:SF29">
    <property type="entry name" value="GAMMA CARBONIC ANHYDRASE-LIKE 1, MITOCHONDRIAL-RELATED"/>
    <property type="match status" value="1"/>
</dbReference>
<dbReference type="RefSeq" id="WP_111613501.1">
    <property type="nucleotide sequence ID" value="NZ_QLLK01000022.1"/>
</dbReference>
<dbReference type="AlphaFoldDB" id="A0A327NWL1"/>
<keyword evidence="2" id="KW-1185">Reference proteome</keyword>
<sequence length="170" mass="17966">MALQLEVNGKTPSFGDGCWLAPNATVVGDVQMGANCTVWFNAVIRGDVHEIRIGNDTNIQDGAVIHCTYKKAGTYIGNQVSIAHNAVVHGCTIHDRVLIGMGAIVMDGAVVNSGAVIAAGAVVLANTIVEANSIYAGMPAKKVKETGPEMEDVISRTAKNYPMYASWYKT</sequence>
<dbReference type="SUPFAM" id="SSF51161">
    <property type="entry name" value="Trimeric LpxA-like enzymes"/>
    <property type="match status" value="1"/>
</dbReference>
<dbReference type="OrthoDB" id="9803036at2"/>
<dbReference type="Proteomes" id="UP000249610">
    <property type="component" value="Unassembled WGS sequence"/>
</dbReference>
<comment type="caution">
    <text evidence="1">The sequence shown here is derived from an EMBL/GenBank/DDBJ whole genome shotgun (WGS) entry which is preliminary data.</text>
</comment>
<dbReference type="Gene3D" id="2.160.10.10">
    <property type="entry name" value="Hexapeptide repeat proteins"/>
    <property type="match status" value="1"/>
</dbReference>